<evidence type="ECO:0000313" key="2">
    <source>
        <dbReference type="Proteomes" id="UP001605036"/>
    </source>
</evidence>
<reference evidence="1 2" key="1">
    <citation type="submission" date="2024-09" db="EMBL/GenBank/DDBJ databases">
        <title>Chromosome-scale assembly of Riccia fluitans.</title>
        <authorList>
            <person name="Paukszto L."/>
            <person name="Sawicki J."/>
            <person name="Karawczyk K."/>
            <person name="Piernik-Szablinska J."/>
            <person name="Szczecinska M."/>
            <person name="Mazdziarz M."/>
        </authorList>
    </citation>
    <scope>NUCLEOTIDE SEQUENCE [LARGE SCALE GENOMIC DNA]</scope>
    <source>
        <strain evidence="1">Rf_01</strain>
        <tissue evidence="1">Aerial parts of the thallus</tissue>
    </source>
</reference>
<dbReference type="EMBL" id="JBHFFA010000004">
    <property type="protein sequence ID" value="KAL2631135.1"/>
    <property type="molecule type" value="Genomic_DNA"/>
</dbReference>
<proteinExistence type="predicted"/>
<dbReference type="Proteomes" id="UP001605036">
    <property type="component" value="Unassembled WGS sequence"/>
</dbReference>
<dbReference type="AlphaFoldDB" id="A0ABD1YKX1"/>
<gene>
    <name evidence="1" type="ORF">R1flu_015821</name>
</gene>
<comment type="caution">
    <text evidence="1">The sequence shown here is derived from an EMBL/GenBank/DDBJ whole genome shotgun (WGS) entry which is preliminary data.</text>
</comment>
<sequence length="124" mass="13919">MGGIWAFQSAARLIRLFLEGGYCIVIPWITHSPSYLPQGRVMRYRDTNLEGLSFVPCIELLSDTVMRLGGSSALDRALRRAVRMEPRFRYLGIGRGIGGSYDEAEFLLARSYGSRDGFGLPELR</sequence>
<protein>
    <submittedName>
        <fullName evidence="1">Uncharacterized protein</fullName>
    </submittedName>
</protein>
<name>A0ABD1YKX1_9MARC</name>
<evidence type="ECO:0000313" key="1">
    <source>
        <dbReference type="EMBL" id="KAL2631135.1"/>
    </source>
</evidence>
<organism evidence="1 2">
    <name type="scientific">Riccia fluitans</name>
    <dbReference type="NCBI Taxonomy" id="41844"/>
    <lineage>
        <taxon>Eukaryota</taxon>
        <taxon>Viridiplantae</taxon>
        <taxon>Streptophyta</taxon>
        <taxon>Embryophyta</taxon>
        <taxon>Marchantiophyta</taxon>
        <taxon>Marchantiopsida</taxon>
        <taxon>Marchantiidae</taxon>
        <taxon>Marchantiales</taxon>
        <taxon>Ricciaceae</taxon>
        <taxon>Riccia</taxon>
    </lineage>
</organism>
<accession>A0ABD1YKX1</accession>
<keyword evidence="2" id="KW-1185">Reference proteome</keyword>